<gene>
    <name evidence="8" type="primary">hycG</name>
    <name evidence="8" type="ORF">FEAC_21870</name>
</gene>
<dbReference type="GO" id="GO:0051539">
    <property type="term" value="F:4 iron, 4 sulfur cluster binding"/>
    <property type="evidence" value="ECO:0007669"/>
    <property type="project" value="UniProtKB-KW"/>
</dbReference>
<comment type="similarity">
    <text evidence="2">Belongs to the complex I 20 kDa subunit family.</text>
</comment>
<protein>
    <submittedName>
        <fullName evidence="8">Formate hydrogenlyase subunit 7</fullName>
    </submittedName>
</protein>
<dbReference type="RefSeq" id="WP_035390175.1">
    <property type="nucleotide sequence ID" value="NZ_JQKF01000020.1"/>
</dbReference>
<dbReference type="STRING" id="1121877.FEAC_21870"/>
<evidence type="ECO:0000256" key="3">
    <source>
        <dbReference type="ARBA" id="ARBA00022485"/>
    </source>
</evidence>
<keyword evidence="5" id="KW-0408">Iron</keyword>
<evidence type="ECO:0000256" key="4">
    <source>
        <dbReference type="ARBA" id="ARBA00022723"/>
    </source>
</evidence>
<evidence type="ECO:0000256" key="2">
    <source>
        <dbReference type="ARBA" id="ARBA00009173"/>
    </source>
</evidence>
<evidence type="ECO:0000259" key="7">
    <source>
        <dbReference type="Pfam" id="PF01058"/>
    </source>
</evidence>
<keyword evidence="3" id="KW-0004">4Fe-4S</keyword>
<evidence type="ECO:0000256" key="5">
    <source>
        <dbReference type="ARBA" id="ARBA00023004"/>
    </source>
</evidence>
<evidence type="ECO:0000256" key="1">
    <source>
        <dbReference type="ARBA" id="ARBA00001966"/>
    </source>
</evidence>
<proteinExistence type="inferred from homology"/>
<dbReference type="AlphaFoldDB" id="A0A0D8FSH6"/>
<evidence type="ECO:0000313" key="9">
    <source>
        <dbReference type="Proteomes" id="UP000032336"/>
    </source>
</evidence>
<keyword evidence="6" id="KW-0411">Iron-sulfur</keyword>
<dbReference type="InterPro" id="IPR006137">
    <property type="entry name" value="NADH_UbQ_OxRdtase-like_20kDa"/>
</dbReference>
<dbReference type="PANTHER" id="PTHR42989:SF1">
    <property type="entry name" value="FORMATE HYDROGENLYASE SUBUNIT 7-RELATED"/>
    <property type="match status" value="1"/>
</dbReference>
<dbReference type="EMBL" id="JXUW01000022">
    <property type="protein sequence ID" value="KJE76096.1"/>
    <property type="molecule type" value="Genomic_DNA"/>
</dbReference>
<keyword evidence="8" id="KW-0456">Lyase</keyword>
<comment type="cofactor">
    <cofactor evidence="1">
        <name>[4Fe-4S] cluster</name>
        <dbReference type="ChEBI" id="CHEBI:49883"/>
    </cofactor>
</comment>
<dbReference type="GeneID" id="78373250"/>
<dbReference type="GO" id="GO:0046872">
    <property type="term" value="F:metal ion binding"/>
    <property type="evidence" value="ECO:0007669"/>
    <property type="project" value="UniProtKB-KW"/>
</dbReference>
<dbReference type="InterPro" id="IPR052375">
    <property type="entry name" value="Complex_I_20kDa-like"/>
</dbReference>
<reference evidence="8 9" key="1">
    <citation type="submission" date="2015-01" db="EMBL/GenBank/DDBJ databases">
        <title>Draft genome of the acidophilic iron oxidizer Ferrimicrobium acidiphilum strain T23.</title>
        <authorList>
            <person name="Poehlein A."/>
            <person name="Eisen S."/>
            <person name="Schloemann M."/>
            <person name="Johnson B.D."/>
            <person name="Daniel R."/>
            <person name="Muehling M."/>
        </authorList>
    </citation>
    <scope>NUCLEOTIDE SEQUENCE [LARGE SCALE GENOMIC DNA]</scope>
    <source>
        <strain evidence="8 9">T23</strain>
    </source>
</reference>
<dbReference type="eggNOG" id="COG3260">
    <property type="taxonomic scope" value="Bacteria"/>
</dbReference>
<sequence>MLKELIRRIIHTGRVSEAVTPQVKVQTSPAFSSGSVHLRHLDVGSCNGCEIEVGACFSPVYDLERFGIAMTASPRHADGVLITGVVTKNMLRPFHQTIAATPAPKQLIAIGDCAINGGPFLPSYAIEGAPSELLPIDLMVPGCPPDPTAIIEALRRLSGK</sequence>
<dbReference type="Gene3D" id="3.40.50.12280">
    <property type="match status" value="1"/>
</dbReference>
<keyword evidence="4" id="KW-0479">Metal-binding</keyword>
<evidence type="ECO:0000256" key="6">
    <source>
        <dbReference type="ARBA" id="ARBA00023014"/>
    </source>
</evidence>
<dbReference type="Proteomes" id="UP000032336">
    <property type="component" value="Unassembled WGS sequence"/>
</dbReference>
<accession>A0A0D8FSH6</accession>
<dbReference type="Pfam" id="PF01058">
    <property type="entry name" value="Oxidored_q6"/>
    <property type="match status" value="1"/>
</dbReference>
<evidence type="ECO:0000313" key="8">
    <source>
        <dbReference type="EMBL" id="KJE76096.1"/>
    </source>
</evidence>
<dbReference type="SUPFAM" id="SSF56770">
    <property type="entry name" value="HydA/Nqo6-like"/>
    <property type="match status" value="1"/>
</dbReference>
<dbReference type="OrthoDB" id="9786737at2"/>
<feature type="domain" description="NADH:ubiquinone oxidoreductase-like 20kDa subunit" evidence="7">
    <location>
        <begin position="46"/>
        <end position="156"/>
    </location>
</feature>
<dbReference type="GO" id="GO:0016829">
    <property type="term" value="F:lyase activity"/>
    <property type="evidence" value="ECO:0007669"/>
    <property type="project" value="UniProtKB-KW"/>
</dbReference>
<dbReference type="PANTHER" id="PTHR42989">
    <property type="entry name" value="HYDROGENASE-4 COMPONENT I"/>
    <property type="match status" value="1"/>
</dbReference>
<organism evidence="8 9">
    <name type="scientific">Ferrimicrobium acidiphilum DSM 19497</name>
    <dbReference type="NCBI Taxonomy" id="1121877"/>
    <lineage>
        <taxon>Bacteria</taxon>
        <taxon>Bacillati</taxon>
        <taxon>Actinomycetota</taxon>
        <taxon>Acidimicrobiia</taxon>
        <taxon>Acidimicrobiales</taxon>
        <taxon>Acidimicrobiaceae</taxon>
        <taxon>Ferrimicrobium</taxon>
    </lineage>
</organism>
<comment type="caution">
    <text evidence="8">The sequence shown here is derived from an EMBL/GenBank/DDBJ whole genome shotgun (WGS) entry which is preliminary data.</text>
</comment>
<keyword evidence="9" id="KW-1185">Reference proteome</keyword>
<name>A0A0D8FSH6_9ACTN</name>